<evidence type="ECO:0000256" key="1">
    <source>
        <dbReference type="ARBA" id="ARBA00023604"/>
    </source>
</evidence>
<dbReference type="InterPro" id="IPR044053">
    <property type="entry name" value="AsaB-like"/>
</dbReference>
<dbReference type="AlphaFoldDB" id="A0A0U1MCT4"/>
<dbReference type="GO" id="GO:0016491">
    <property type="term" value="F:oxidoreductase activity"/>
    <property type="evidence" value="ECO:0007669"/>
    <property type="project" value="InterPro"/>
</dbReference>
<evidence type="ECO:0000313" key="2">
    <source>
        <dbReference type="EMBL" id="CRG92820.1"/>
    </source>
</evidence>
<dbReference type="OMA" id="AGCIHCS"/>
<name>A0A0U1MCT4_TALIS</name>
<organism evidence="2 3">
    <name type="scientific">Talaromyces islandicus</name>
    <name type="common">Penicillium islandicum</name>
    <dbReference type="NCBI Taxonomy" id="28573"/>
    <lineage>
        <taxon>Eukaryota</taxon>
        <taxon>Fungi</taxon>
        <taxon>Dikarya</taxon>
        <taxon>Ascomycota</taxon>
        <taxon>Pezizomycotina</taxon>
        <taxon>Eurotiomycetes</taxon>
        <taxon>Eurotiomycetidae</taxon>
        <taxon>Eurotiales</taxon>
        <taxon>Trichocomaceae</taxon>
        <taxon>Talaromyces</taxon>
        <taxon>Talaromyces sect. Islandici</taxon>
    </lineage>
</organism>
<dbReference type="Proteomes" id="UP000054383">
    <property type="component" value="Unassembled WGS sequence"/>
</dbReference>
<keyword evidence="3" id="KW-1185">Reference proteome</keyword>
<dbReference type="PANTHER" id="PTHR34598:SF3">
    <property type="entry name" value="OXIDOREDUCTASE AN1597"/>
    <property type="match status" value="1"/>
</dbReference>
<comment type="similarity">
    <text evidence="1">Belongs to the asaB hydroxylase/desaturase family.</text>
</comment>
<gene>
    <name evidence="2" type="ORF">PISL3812_09890</name>
</gene>
<dbReference type="OrthoDB" id="412788at2759"/>
<reference evidence="2 3" key="1">
    <citation type="submission" date="2015-04" db="EMBL/GenBank/DDBJ databases">
        <authorList>
            <person name="Syromyatnikov M.Y."/>
            <person name="Popov V.N."/>
        </authorList>
    </citation>
    <scope>NUCLEOTIDE SEQUENCE [LARGE SCALE GENOMIC DNA]</scope>
    <source>
        <strain evidence="2">WF-38-12</strain>
    </source>
</reference>
<sequence length="260" mass="29475">MSVIYEEPYGLFQYVEADNSVPAEERALYTLPSSRTIVDIRQPLYDMRTSTNIVKGPDGLDVQGFTYLEHSSTLSGGDWFAGSNIEEIYIPEIIELICNITGAKRAVVDSVQIRRRVANEEEEENIPNRKGQKHDQIGLKLAKDTVRVVGRDSEESIPPARMVHVDYSLKGLRDTVRLARKDIFETAKSAIDAEDRGESPRYACYSVWRPLKTIERDPLAVLDWRTTDKFELVPYGESHPRSPKSTWKSSVVLDTIPTTQ</sequence>
<protein>
    <submittedName>
        <fullName evidence="2">Uncharacterized protein</fullName>
    </submittedName>
</protein>
<accession>A0A0U1MCT4</accession>
<proteinExistence type="inferred from homology"/>
<dbReference type="PANTHER" id="PTHR34598">
    <property type="entry name" value="BLL6449 PROTEIN"/>
    <property type="match status" value="1"/>
</dbReference>
<dbReference type="EMBL" id="CVMT01000019">
    <property type="protein sequence ID" value="CRG92820.1"/>
    <property type="molecule type" value="Genomic_DNA"/>
</dbReference>
<evidence type="ECO:0000313" key="3">
    <source>
        <dbReference type="Proteomes" id="UP000054383"/>
    </source>
</evidence>